<keyword evidence="1" id="KW-0175">Coiled coil</keyword>
<evidence type="ECO:0000256" key="1">
    <source>
        <dbReference type="SAM" id="Coils"/>
    </source>
</evidence>
<reference evidence="2" key="1">
    <citation type="journal article" date="2023" name="Front. Microbiol.">
        <title>Virotyping and genetic antimicrobial susceptibility testing of porcine ETEC/STEC strains and associated plasmid types.</title>
        <authorList>
            <person name="Vereecke N."/>
            <person name="Van Hoorde S."/>
            <person name="Sperling D."/>
            <person name="Theuns S."/>
            <person name="Devriendt B."/>
            <person name="Cox E."/>
        </authorList>
    </citation>
    <scope>NUCLEOTIDE SEQUENCE</scope>
    <source>
        <strain evidence="2">ETEC4085</strain>
    </source>
</reference>
<gene>
    <name evidence="2" type="ORF">QDW62_07955</name>
</gene>
<accession>A0AAF0KL58</accession>
<evidence type="ECO:0000313" key="3">
    <source>
        <dbReference type="Proteomes" id="UP001179946"/>
    </source>
</evidence>
<sequence length="61" mass="7133">MTIEERLNNIELNQTLLDQRLSDLELKDLDAQISEVEAKLSSLNHRKKQIRNRITQGRVTC</sequence>
<evidence type="ECO:0000313" key="2">
    <source>
        <dbReference type="EMBL" id="WHI03452.1"/>
    </source>
</evidence>
<proteinExistence type="predicted"/>
<dbReference type="EMBL" id="CP122634">
    <property type="protein sequence ID" value="WHI03452.1"/>
    <property type="molecule type" value="Genomic_DNA"/>
</dbReference>
<dbReference type="AlphaFoldDB" id="A0AAF0KL58"/>
<organism evidence="2 3">
    <name type="scientific">Escherichia coli</name>
    <dbReference type="NCBI Taxonomy" id="562"/>
    <lineage>
        <taxon>Bacteria</taxon>
        <taxon>Pseudomonadati</taxon>
        <taxon>Pseudomonadota</taxon>
        <taxon>Gammaproteobacteria</taxon>
        <taxon>Enterobacterales</taxon>
        <taxon>Enterobacteriaceae</taxon>
        <taxon>Escherichia</taxon>
    </lineage>
</organism>
<feature type="coiled-coil region" evidence="1">
    <location>
        <begin position="26"/>
        <end position="53"/>
    </location>
</feature>
<protein>
    <submittedName>
        <fullName evidence="2">Uncharacterized protein</fullName>
    </submittedName>
</protein>
<dbReference type="Proteomes" id="UP001179946">
    <property type="component" value="Chromosome"/>
</dbReference>
<dbReference type="RefSeq" id="WP_236294977.1">
    <property type="nucleotide sequence ID" value="NZ_CP122634.1"/>
</dbReference>
<name>A0AAF0KL58_ECOLX</name>